<dbReference type="Proteomes" id="UP000053555">
    <property type="component" value="Unassembled WGS sequence"/>
</dbReference>
<gene>
    <name evidence="1" type="ORF">glysoja_043006</name>
</gene>
<protein>
    <submittedName>
        <fullName evidence="1">Uncharacterized protein</fullName>
    </submittedName>
</protein>
<dbReference type="AlphaFoldDB" id="A0A0B2SFA9"/>
<dbReference type="EMBL" id="KN643847">
    <property type="protein sequence ID" value="KHN43700.1"/>
    <property type="molecule type" value="Genomic_DNA"/>
</dbReference>
<reference evidence="1" key="1">
    <citation type="submission" date="2014-07" db="EMBL/GenBank/DDBJ databases">
        <title>Identification of a novel salt tolerance gene in wild soybean by whole-genome sequencing.</title>
        <authorList>
            <person name="Lam H.-M."/>
            <person name="Qi X."/>
            <person name="Li M.-W."/>
            <person name="Liu X."/>
            <person name="Xie M."/>
            <person name="Ni M."/>
            <person name="Xu X."/>
        </authorList>
    </citation>
    <scope>NUCLEOTIDE SEQUENCE [LARGE SCALE GENOMIC DNA]</scope>
    <source>
        <tissue evidence="1">Root</tissue>
    </source>
</reference>
<proteinExistence type="predicted"/>
<evidence type="ECO:0000313" key="1">
    <source>
        <dbReference type="EMBL" id="KHN43700.1"/>
    </source>
</evidence>
<accession>A0A0B2SFA9</accession>
<name>A0A0B2SFA9_GLYSO</name>
<sequence>MVFQLSSKLRQHKARKYMCRLTSTTWSYPRRLVSCLGLLPFAAIHPSARRHHGCCAL</sequence>
<organism evidence="1">
    <name type="scientific">Glycine soja</name>
    <name type="common">Wild soybean</name>
    <dbReference type="NCBI Taxonomy" id="3848"/>
    <lineage>
        <taxon>Eukaryota</taxon>
        <taxon>Viridiplantae</taxon>
        <taxon>Streptophyta</taxon>
        <taxon>Embryophyta</taxon>
        <taxon>Tracheophyta</taxon>
        <taxon>Spermatophyta</taxon>
        <taxon>Magnoliopsida</taxon>
        <taxon>eudicotyledons</taxon>
        <taxon>Gunneridae</taxon>
        <taxon>Pentapetalae</taxon>
        <taxon>rosids</taxon>
        <taxon>fabids</taxon>
        <taxon>Fabales</taxon>
        <taxon>Fabaceae</taxon>
        <taxon>Papilionoideae</taxon>
        <taxon>50 kb inversion clade</taxon>
        <taxon>NPAAA clade</taxon>
        <taxon>indigoferoid/millettioid clade</taxon>
        <taxon>Phaseoleae</taxon>
        <taxon>Glycine</taxon>
        <taxon>Glycine subgen. Soja</taxon>
    </lineage>
</organism>